<dbReference type="GO" id="GO:0008270">
    <property type="term" value="F:zinc ion binding"/>
    <property type="evidence" value="ECO:0007669"/>
    <property type="project" value="UniProtKB-KW"/>
</dbReference>
<dbReference type="Pfam" id="PF07227">
    <property type="entry name" value="PHD_Oberon"/>
    <property type="match status" value="1"/>
</dbReference>
<dbReference type="Pfam" id="PF25087">
    <property type="entry name" value="GMPPB_C"/>
    <property type="match status" value="1"/>
</dbReference>
<evidence type="ECO:0000259" key="7">
    <source>
        <dbReference type="Pfam" id="PF25087"/>
    </source>
</evidence>
<dbReference type="AlphaFoldDB" id="A0AAV1WTM7"/>
<dbReference type="InterPro" id="IPR011004">
    <property type="entry name" value="Trimer_LpxA-like_sf"/>
</dbReference>
<keyword evidence="4" id="KW-0862">Zinc</keyword>
<reference evidence="8 9" key="1">
    <citation type="submission" date="2024-03" db="EMBL/GenBank/DDBJ databases">
        <authorList>
            <person name="Martinez-Hernandez J."/>
        </authorList>
    </citation>
    <scope>NUCLEOTIDE SEQUENCE [LARGE SCALE GENOMIC DNA]</scope>
</reference>
<evidence type="ECO:0000256" key="5">
    <source>
        <dbReference type="ARBA" id="ARBA00023242"/>
    </source>
</evidence>
<evidence type="ECO:0000313" key="8">
    <source>
        <dbReference type="EMBL" id="CAL0312771.1"/>
    </source>
</evidence>
<dbReference type="InterPro" id="IPR044514">
    <property type="entry name" value="VIN3-like"/>
</dbReference>
<dbReference type="EMBL" id="CAXHTB010000009">
    <property type="protein sequence ID" value="CAL0312771.1"/>
    <property type="molecule type" value="Genomic_DNA"/>
</dbReference>
<dbReference type="InterPro" id="IPR056729">
    <property type="entry name" value="GMPPB_C"/>
</dbReference>
<dbReference type="GO" id="GO:0005634">
    <property type="term" value="C:nucleus"/>
    <property type="evidence" value="ECO:0007669"/>
    <property type="project" value="UniProtKB-SubCell"/>
</dbReference>
<dbReference type="GO" id="GO:0010048">
    <property type="term" value="P:vernalization response"/>
    <property type="evidence" value="ECO:0007669"/>
    <property type="project" value="InterPro"/>
</dbReference>
<dbReference type="InterPro" id="IPR032881">
    <property type="entry name" value="Oberon-like_PHD"/>
</dbReference>
<evidence type="ECO:0000256" key="1">
    <source>
        <dbReference type="ARBA" id="ARBA00004123"/>
    </source>
</evidence>
<dbReference type="PANTHER" id="PTHR46286:SF2">
    <property type="entry name" value="VIN3-LIKE PROTEIN 2"/>
    <property type="match status" value="1"/>
</dbReference>
<gene>
    <name evidence="8" type="ORF">LLUT_LOCUS13831</name>
</gene>
<evidence type="ECO:0000256" key="3">
    <source>
        <dbReference type="ARBA" id="ARBA00022771"/>
    </source>
</evidence>
<proteinExistence type="predicted"/>
<sequence length="180" mass="19764">MVLALAKIGERLKLDGGFYCVSCGKVNDLHGCWRKQLMVAKDTRCVDILCYRVSLSQRLLQGTEIYQELHEIVDEAVKKLEIGEGCLVGPDVAIGPGCIVEAGVRLSRCTVMRGARIKKHACISGSIIGWHSTVGQWARVENMTILGEDVHVCDEIYSSGGVVLSHKEIKSNILKPEIVM</sequence>
<accession>A0AAV1WTM7</accession>
<feature type="domain" description="Mannose-1-phosphate guanyltransferase C-terminal" evidence="7">
    <location>
        <begin position="79"/>
        <end position="179"/>
    </location>
</feature>
<name>A0AAV1WTM7_LUPLU</name>
<organism evidence="8 9">
    <name type="scientific">Lupinus luteus</name>
    <name type="common">European yellow lupine</name>
    <dbReference type="NCBI Taxonomy" id="3873"/>
    <lineage>
        <taxon>Eukaryota</taxon>
        <taxon>Viridiplantae</taxon>
        <taxon>Streptophyta</taxon>
        <taxon>Embryophyta</taxon>
        <taxon>Tracheophyta</taxon>
        <taxon>Spermatophyta</taxon>
        <taxon>Magnoliopsida</taxon>
        <taxon>eudicotyledons</taxon>
        <taxon>Gunneridae</taxon>
        <taxon>Pentapetalae</taxon>
        <taxon>rosids</taxon>
        <taxon>fabids</taxon>
        <taxon>Fabales</taxon>
        <taxon>Fabaceae</taxon>
        <taxon>Papilionoideae</taxon>
        <taxon>50 kb inversion clade</taxon>
        <taxon>genistoids sensu lato</taxon>
        <taxon>core genistoids</taxon>
        <taxon>Genisteae</taxon>
        <taxon>Lupinus</taxon>
    </lineage>
</organism>
<comment type="subcellular location">
    <subcellularLocation>
        <location evidence="1">Nucleus</location>
    </subcellularLocation>
</comment>
<protein>
    <submittedName>
        <fullName evidence="8">Uncharacterized protein</fullName>
    </submittedName>
</protein>
<dbReference type="SUPFAM" id="SSF51161">
    <property type="entry name" value="Trimeric LpxA-like enzymes"/>
    <property type="match status" value="1"/>
</dbReference>
<keyword evidence="5" id="KW-0539">Nucleus</keyword>
<evidence type="ECO:0000256" key="4">
    <source>
        <dbReference type="ARBA" id="ARBA00022833"/>
    </source>
</evidence>
<evidence type="ECO:0000313" key="9">
    <source>
        <dbReference type="Proteomes" id="UP001497480"/>
    </source>
</evidence>
<evidence type="ECO:0000259" key="6">
    <source>
        <dbReference type="Pfam" id="PF07227"/>
    </source>
</evidence>
<dbReference type="GO" id="GO:0040029">
    <property type="term" value="P:epigenetic regulation of gene expression"/>
    <property type="evidence" value="ECO:0007669"/>
    <property type="project" value="InterPro"/>
</dbReference>
<feature type="domain" description="Oberon-like PHD finger" evidence="6">
    <location>
        <begin position="7"/>
        <end position="58"/>
    </location>
</feature>
<dbReference type="Gene3D" id="2.160.10.10">
    <property type="entry name" value="Hexapeptide repeat proteins"/>
    <property type="match status" value="1"/>
</dbReference>
<evidence type="ECO:0000256" key="2">
    <source>
        <dbReference type="ARBA" id="ARBA00022723"/>
    </source>
</evidence>
<comment type="caution">
    <text evidence="8">The sequence shown here is derived from an EMBL/GenBank/DDBJ whole genome shotgun (WGS) entry which is preliminary data.</text>
</comment>
<dbReference type="Proteomes" id="UP001497480">
    <property type="component" value="Unassembled WGS sequence"/>
</dbReference>
<keyword evidence="2" id="KW-0479">Metal-binding</keyword>
<keyword evidence="3" id="KW-0863">Zinc-finger</keyword>
<keyword evidence="9" id="KW-1185">Reference proteome</keyword>
<dbReference type="PANTHER" id="PTHR46286">
    <property type="entry name" value="VIN3-LIKE PROTEIN 2-RELATED"/>
    <property type="match status" value="1"/>
</dbReference>